<sequence length="485" mass="56499">MKIHIKEDEKKFSSEICLLSKDIYDDLKLTKGQLYTIHFGQLSEKVYINPQESTEENIYVPMEVFKNLLLDENLNLNIWKENDDIYLGPVVGIFVSIDHFWSVKGKERPSSAIQYIKASSKEGCFCYYFSLKDIDWVQNKIKGYSYIVSSKKWGNRWFPIPDVIYDRHGNFPNKDRKAMLNEIRTKLRNYKNIKFINSRNSLGGKWEECRRLSKYREIKDMIPETIVYKEFNDVVHMLNRHKFIFLKSIFGSLGTSVLSIKQEPEGYRINFNDSGLKEIVVKDILEVEKIISDFKGGRKFIIQQGIKLLKYNGRHFDLRMQMQKDDSGLWKAIIHYVRVAKGNFTITNYALGGEAALYQHIYPSLNNEEGKETIPDKDKLSDAAMKIANCIDREFGPQGELGIDLGIDMHGKMWFIEVNEKPSKDWNSSLVDIFQKNWIETLFEENKISGDYLKIDIDSIDGILPQAHCIFKYAKFLAISMPQIS</sequence>
<name>D9SRF3_CLOC7</name>
<dbReference type="KEGG" id="ccb:Clocel_2682"/>
<keyword evidence="2" id="KW-1185">Reference proteome</keyword>
<dbReference type="HOGENOM" id="CLU_044334_0_1_9"/>
<evidence type="ECO:0008006" key="3">
    <source>
        <dbReference type="Google" id="ProtNLM"/>
    </source>
</evidence>
<dbReference type="Pfam" id="PF14398">
    <property type="entry name" value="ATPgrasp_YheCD"/>
    <property type="match status" value="1"/>
</dbReference>
<dbReference type="OrthoDB" id="1809801at2"/>
<dbReference type="AlphaFoldDB" id="D9SRF3"/>
<dbReference type="Gene3D" id="3.30.470.20">
    <property type="entry name" value="ATP-grasp fold, B domain"/>
    <property type="match status" value="1"/>
</dbReference>
<dbReference type="eggNOG" id="COG0189">
    <property type="taxonomic scope" value="Bacteria"/>
</dbReference>
<dbReference type="SUPFAM" id="SSF56059">
    <property type="entry name" value="Glutathione synthetase ATP-binding domain-like"/>
    <property type="match status" value="1"/>
</dbReference>
<proteinExistence type="predicted"/>
<dbReference type="STRING" id="573061.Clocel_2682"/>
<reference evidence="1 2" key="1">
    <citation type="submission" date="2010-08" db="EMBL/GenBank/DDBJ databases">
        <title>Complete sequence of Clostridium cellulovorans 743B.</title>
        <authorList>
            <consortium name="US DOE Joint Genome Institute"/>
            <person name="Lucas S."/>
            <person name="Copeland A."/>
            <person name="Lapidus A."/>
            <person name="Cheng J.-F."/>
            <person name="Bruce D."/>
            <person name="Goodwin L."/>
            <person name="Pitluck S."/>
            <person name="Chertkov O."/>
            <person name="Detter J.C."/>
            <person name="Han C."/>
            <person name="Tapia R."/>
            <person name="Land M."/>
            <person name="Hauser L."/>
            <person name="Chang Y.-J."/>
            <person name="Jeffries C."/>
            <person name="Kyrpides N."/>
            <person name="Ivanova N."/>
            <person name="Mikhailova N."/>
            <person name="Hemme C.L."/>
            <person name="Woyke T."/>
        </authorList>
    </citation>
    <scope>NUCLEOTIDE SEQUENCE [LARGE SCALE GENOMIC DNA]</scope>
    <source>
        <strain evidence="2">ATCC 35296 / DSM 3052 / OCM 3 / 743B</strain>
    </source>
</reference>
<protein>
    <recommendedName>
        <fullName evidence="3">ATP-grasp domain-containing protein</fullName>
    </recommendedName>
</protein>
<evidence type="ECO:0000313" key="1">
    <source>
        <dbReference type="EMBL" id="ADL52382.1"/>
    </source>
</evidence>
<dbReference type="InterPro" id="IPR026838">
    <property type="entry name" value="YheC/D"/>
</dbReference>
<dbReference type="Proteomes" id="UP000002730">
    <property type="component" value="Chromosome"/>
</dbReference>
<accession>D9SRF3</accession>
<dbReference type="RefSeq" id="WP_010074499.1">
    <property type="nucleotide sequence ID" value="NC_014393.1"/>
</dbReference>
<organism evidence="1 2">
    <name type="scientific">Clostridium cellulovorans (strain ATCC 35296 / DSM 3052 / OCM 3 / 743B)</name>
    <dbReference type="NCBI Taxonomy" id="573061"/>
    <lineage>
        <taxon>Bacteria</taxon>
        <taxon>Bacillati</taxon>
        <taxon>Bacillota</taxon>
        <taxon>Clostridia</taxon>
        <taxon>Eubacteriales</taxon>
        <taxon>Clostridiaceae</taxon>
        <taxon>Clostridium</taxon>
    </lineage>
</organism>
<gene>
    <name evidence="1" type="ordered locus">Clocel_2682</name>
</gene>
<dbReference type="EMBL" id="CP002160">
    <property type="protein sequence ID" value="ADL52382.1"/>
    <property type="molecule type" value="Genomic_DNA"/>
</dbReference>
<evidence type="ECO:0000313" key="2">
    <source>
        <dbReference type="Proteomes" id="UP000002730"/>
    </source>
</evidence>